<dbReference type="Proteomes" id="UP001222325">
    <property type="component" value="Unassembled WGS sequence"/>
</dbReference>
<keyword evidence="3" id="KW-1185">Reference proteome</keyword>
<reference evidence="2" key="1">
    <citation type="submission" date="2023-03" db="EMBL/GenBank/DDBJ databases">
        <title>Massive genome expansion in bonnet fungi (Mycena s.s.) driven by repeated elements and novel gene families across ecological guilds.</title>
        <authorList>
            <consortium name="Lawrence Berkeley National Laboratory"/>
            <person name="Harder C.B."/>
            <person name="Miyauchi S."/>
            <person name="Viragh M."/>
            <person name="Kuo A."/>
            <person name="Thoen E."/>
            <person name="Andreopoulos B."/>
            <person name="Lu D."/>
            <person name="Skrede I."/>
            <person name="Drula E."/>
            <person name="Henrissat B."/>
            <person name="Morin E."/>
            <person name="Kohler A."/>
            <person name="Barry K."/>
            <person name="LaButti K."/>
            <person name="Morin E."/>
            <person name="Salamov A."/>
            <person name="Lipzen A."/>
            <person name="Mereny Z."/>
            <person name="Hegedus B."/>
            <person name="Baldrian P."/>
            <person name="Stursova M."/>
            <person name="Weitz H."/>
            <person name="Taylor A."/>
            <person name="Grigoriev I.V."/>
            <person name="Nagy L.G."/>
            <person name="Martin F."/>
            <person name="Kauserud H."/>
        </authorList>
    </citation>
    <scope>NUCLEOTIDE SEQUENCE</scope>
    <source>
        <strain evidence="2">CBHHK173m</strain>
    </source>
</reference>
<gene>
    <name evidence="2" type="ORF">B0H15DRAFT_848194</name>
</gene>
<feature type="region of interest" description="Disordered" evidence="1">
    <location>
        <begin position="226"/>
        <end position="268"/>
    </location>
</feature>
<sequence length="305" mass="32386">MSLPSNHRFLLTIDNGDDAPQLVSITVIVLSGGNGVHLDVRSPAPLTSLSRPSSLPLADVTVVPLDAQRDSVLNIGGSDGSLQPPTISSGHWIPPSSIGPSTSLGLDGIYRLTTSHTPANGSHTLNISVGDEQTPAIASAIHHSTLVPLAPAYLGLRETGTTPPPEYFPGTPPPAYSPAIIPPIFYHARSPIYTIPLQAATSAVAPLNYTPLLPSTVHTTNQPALLPSVNSPQPSLAHTRTRTRHTLRAERRRYIPPPLPPSAARSPDTEVGLLSTLFSLGLEMLPLKRRTDAHAGGRYAKRRRL</sequence>
<comment type="caution">
    <text evidence="2">The sequence shown here is derived from an EMBL/GenBank/DDBJ whole genome shotgun (WGS) entry which is preliminary data.</text>
</comment>
<evidence type="ECO:0000313" key="2">
    <source>
        <dbReference type="EMBL" id="KAJ7084579.1"/>
    </source>
</evidence>
<protein>
    <submittedName>
        <fullName evidence="2">Uncharacterized protein</fullName>
    </submittedName>
</protein>
<name>A0AAD6XPV5_9AGAR</name>
<evidence type="ECO:0000256" key="1">
    <source>
        <dbReference type="SAM" id="MobiDB-lite"/>
    </source>
</evidence>
<dbReference type="EMBL" id="JARJCN010000037">
    <property type="protein sequence ID" value="KAJ7084579.1"/>
    <property type="molecule type" value="Genomic_DNA"/>
</dbReference>
<proteinExistence type="predicted"/>
<dbReference type="AlphaFoldDB" id="A0AAD6XPV5"/>
<accession>A0AAD6XPV5</accession>
<evidence type="ECO:0000313" key="3">
    <source>
        <dbReference type="Proteomes" id="UP001222325"/>
    </source>
</evidence>
<organism evidence="2 3">
    <name type="scientific">Mycena belliarum</name>
    <dbReference type="NCBI Taxonomy" id="1033014"/>
    <lineage>
        <taxon>Eukaryota</taxon>
        <taxon>Fungi</taxon>
        <taxon>Dikarya</taxon>
        <taxon>Basidiomycota</taxon>
        <taxon>Agaricomycotina</taxon>
        <taxon>Agaricomycetes</taxon>
        <taxon>Agaricomycetidae</taxon>
        <taxon>Agaricales</taxon>
        <taxon>Marasmiineae</taxon>
        <taxon>Mycenaceae</taxon>
        <taxon>Mycena</taxon>
    </lineage>
</organism>